<evidence type="ECO:0000313" key="2">
    <source>
        <dbReference type="EMBL" id="KAK4821836.1"/>
    </source>
</evidence>
<name>A0AAN7S7D6_MYCAM</name>
<feature type="region of interest" description="Disordered" evidence="1">
    <location>
        <begin position="68"/>
        <end position="128"/>
    </location>
</feature>
<protein>
    <submittedName>
        <fullName evidence="2">Uncharacterized protein</fullName>
    </submittedName>
</protein>
<accession>A0AAN7S7D6</accession>
<keyword evidence="3" id="KW-1185">Reference proteome</keyword>
<gene>
    <name evidence="2" type="ORF">QYF61_004196</name>
</gene>
<organism evidence="2 3">
    <name type="scientific">Mycteria americana</name>
    <name type="common">Wood stork</name>
    <dbReference type="NCBI Taxonomy" id="33587"/>
    <lineage>
        <taxon>Eukaryota</taxon>
        <taxon>Metazoa</taxon>
        <taxon>Chordata</taxon>
        <taxon>Craniata</taxon>
        <taxon>Vertebrata</taxon>
        <taxon>Euteleostomi</taxon>
        <taxon>Archelosauria</taxon>
        <taxon>Archosauria</taxon>
        <taxon>Dinosauria</taxon>
        <taxon>Saurischia</taxon>
        <taxon>Theropoda</taxon>
        <taxon>Coelurosauria</taxon>
        <taxon>Aves</taxon>
        <taxon>Neognathae</taxon>
        <taxon>Neoaves</taxon>
        <taxon>Aequornithes</taxon>
        <taxon>Ciconiiformes</taxon>
        <taxon>Ciconiidae</taxon>
        <taxon>Mycteria</taxon>
    </lineage>
</organism>
<comment type="caution">
    <text evidence="2">The sequence shown here is derived from an EMBL/GenBank/DDBJ whole genome shotgun (WGS) entry which is preliminary data.</text>
</comment>
<dbReference type="Proteomes" id="UP001333110">
    <property type="component" value="Unassembled WGS sequence"/>
</dbReference>
<evidence type="ECO:0000313" key="3">
    <source>
        <dbReference type="Proteomes" id="UP001333110"/>
    </source>
</evidence>
<dbReference type="AlphaFoldDB" id="A0AAN7S7D6"/>
<sequence>MGTGCGLESSGSTSGKTSSLGEPLATACETPFGNLSRLQQPHLLCAPLLTPSKNTSGFVRCHFSLPSGAGSSPVHRHEKGDKGSCQVPVPPDGRGPGSVGVFQGKHSARGPTAEAAGRLRTAPAQLLV</sequence>
<reference evidence="2 3" key="1">
    <citation type="journal article" date="2023" name="J. Hered.">
        <title>Chromosome-level genome of the wood stork (Mycteria americana) provides insight into avian chromosome evolution.</title>
        <authorList>
            <person name="Flamio R. Jr."/>
            <person name="Ramstad K.M."/>
        </authorList>
    </citation>
    <scope>NUCLEOTIDE SEQUENCE [LARGE SCALE GENOMIC DNA]</scope>
    <source>
        <strain evidence="2">JAX WOST 10</strain>
    </source>
</reference>
<feature type="compositionally biased region" description="Low complexity" evidence="1">
    <location>
        <begin position="1"/>
        <end position="22"/>
    </location>
</feature>
<dbReference type="EMBL" id="JAUNZN010000004">
    <property type="protein sequence ID" value="KAK4821836.1"/>
    <property type="molecule type" value="Genomic_DNA"/>
</dbReference>
<feature type="region of interest" description="Disordered" evidence="1">
    <location>
        <begin position="1"/>
        <end position="26"/>
    </location>
</feature>
<proteinExistence type="predicted"/>
<evidence type="ECO:0000256" key="1">
    <source>
        <dbReference type="SAM" id="MobiDB-lite"/>
    </source>
</evidence>